<protein>
    <submittedName>
        <fullName evidence="1">Uncharacterized protein</fullName>
    </submittedName>
</protein>
<evidence type="ECO:0000313" key="2">
    <source>
        <dbReference type="Proteomes" id="UP000494111"/>
    </source>
</evidence>
<gene>
    <name evidence="1" type="ORF">LMG3458_05344</name>
</gene>
<name>A0A6S7AKH1_9BURK</name>
<dbReference type="AlphaFoldDB" id="A0A6S7AKH1"/>
<dbReference type="Proteomes" id="UP000494111">
    <property type="component" value="Unassembled WGS sequence"/>
</dbReference>
<dbReference type="EMBL" id="CADIJO010000028">
    <property type="protein sequence ID" value="CAB3736621.1"/>
    <property type="molecule type" value="Genomic_DNA"/>
</dbReference>
<reference evidence="1 2" key="1">
    <citation type="submission" date="2020-04" db="EMBL/GenBank/DDBJ databases">
        <authorList>
            <person name="De Canck E."/>
        </authorList>
    </citation>
    <scope>NUCLEOTIDE SEQUENCE [LARGE SCALE GENOMIC DNA]</scope>
    <source>
        <strain evidence="1 2">LMG 3458</strain>
    </source>
</reference>
<accession>A0A6S7AKH1</accession>
<organism evidence="1 2">
    <name type="scientific">Achromobacter deleyi</name>
    <dbReference type="NCBI Taxonomy" id="1353891"/>
    <lineage>
        <taxon>Bacteria</taxon>
        <taxon>Pseudomonadati</taxon>
        <taxon>Pseudomonadota</taxon>
        <taxon>Betaproteobacteria</taxon>
        <taxon>Burkholderiales</taxon>
        <taxon>Alcaligenaceae</taxon>
        <taxon>Achromobacter</taxon>
    </lineage>
</organism>
<proteinExistence type="predicted"/>
<evidence type="ECO:0000313" key="1">
    <source>
        <dbReference type="EMBL" id="CAB3736621.1"/>
    </source>
</evidence>
<sequence>MPNSLSRSVTGCAVPQRRPSCRRVLKKMTSDLKGDSNSLSQFFRYVRTGSVCVVSLYMPGPNTSATLPSLTNTAICDSRTVRLAPYWISKSCIG</sequence>